<keyword evidence="1" id="KW-1133">Transmembrane helix</keyword>
<dbReference type="Proteomes" id="UP000001876">
    <property type="component" value="Unassembled WGS sequence"/>
</dbReference>
<dbReference type="PANTHER" id="PTHR35310">
    <property type="entry name" value="CELL WALL INTEGRITY/STRESS RESPONSE COMPONENT-LIKE PROTEIN"/>
    <property type="match status" value="1"/>
</dbReference>
<gene>
    <name evidence="3" type="ORF">MICPUCDRAFT_53204</name>
</gene>
<feature type="chain" id="PRO_5002912324" evidence="2">
    <location>
        <begin position="29"/>
        <end position="357"/>
    </location>
</feature>
<keyword evidence="2" id="KW-0732">Signal</keyword>
<dbReference type="EMBL" id="GG663748">
    <property type="protein sequence ID" value="EEH52435.1"/>
    <property type="molecule type" value="Genomic_DNA"/>
</dbReference>
<accession>C1N695</accession>
<reference evidence="3 4" key="1">
    <citation type="journal article" date="2009" name="Science">
        <title>Green evolution and dynamic adaptations revealed by genomes of the marine picoeukaryotes Micromonas.</title>
        <authorList>
            <person name="Worden A.Z."/>
            <person name="Lee J.H."/>
            <person name="Mock T."/>
            <person name="Rouze P."/>
            <person name="Simmons M.P."/>
            <person name="Aerts A.L."/>
            <person name="Allen A.E."/>
            <person name="Cuvelier M.L."/>
            <person name="Derelle E."/>
            <person name="Everett M.V."/>
            <person name="Foulon E."/>
            <person name="Grimwood J."/>
            <person name="Gundlach H."/>
            <person name="Henrissat B."/>
            <person name="Napoli C."/>
            <person name="McDonald S.M."/>
            <person name="Parker M.S."/>
            <person name="Rombauts S."/>
            <person name="Salamov A."/>
            <person name="Von Dassow P."/>
            <person name="Badger J.H."/>
            <person name="Coutinho P.M."/>
            <person name="Demir E."/>
            <person name="Dubchak I."/>
            <person name="Gentemann C."/>
            <person name="Eikrem W."/>
            <person name="Gready J.E."/>
            <person name="John U."/>
            <person name="Lanier W."/>
            <person name="Lindquist E.A."/>
            <person name="Lucas S."/>
            <person name="Mayer K.F."/>
            <person name="Moreau H."/>
            <person name="Not F."/>
            <person name="Otillar R."/>
            <person name="Panaud O."/>
            <person name="Pangilinan J."/>
            <person name="Paulsen I."/>
            <person name="Piegu B."/>
            <person name="Poliakov A."/>
            <person name="Robbens S."/>
            <person name="Schmutz J."/>
            <person name="Toulza E."/>
            <person name="Wyss T."/>
            <person name="Zelensky A."/>
            <person name="Zhou K."/>
            <person name="Armbrust E.V."/>
            <person name="Bhattacharya D."/>
            <person name="Goodenough U.W."/>
            <person name="Van de Peer Y."/>
            <person name="Grigoriev I.V."/>
        </authorList>
    </citation>
    <scope>NUCLEOTIDE SEQUENCE [LARGE SCALE GENOMIC DNA]</scope>
    <source>
        <strain evidence="3 4">CCMP1545</strain>
    </source>
</reference>
<dbReference type="PANTHER" id="PTHR35310:SF1">
    <property type="entry name" value="CELL WALL INTEGRITY_STRESS RESPONSE COMPONENT-LIKE PROTEIN"/>
    <property type="match status" value="1"/>
</dbReference>
<feature type="signal peptide" evidence="2">
    <location>
        <begin position="1"/>
        <end position="28"/>
    </location>
</feature>
<feature type="transmembrane region" description="Helical" evidence="1">
    <location>
        <begin position="243"/>
        <end position="268"/>
    </location>
</feature>
<feature type="transmembrane region" description="Helical" evidence="1">
    <location>
        <begin position="205"/>
        <end position="223"/>
    </location>
</feature>
<dbReference type="RefSeq" id="XP_003063299.1">
    <property type="nucleotide sequence ID" value="XM_003063253.1"/>
</dbReference>
<protein>
    <submittedName>
        <fullName evidence="3">Predicted protein</fullName>
    </submittedName>
</protein>
<dbReference type="eggNOG" id="ENOG502QVCG">
    <property type="taxonomic scope" value="Eukaryota"/>
</dbReference>
<feature type="transmembrane region" description="Helical" evidence="1">
    <location>
        <begin position="280"/>
        <end position="300"/>
    </location>
</feature>
<proteinExistence type="predicted"/>
<keyword evidence="4" id="KW-1185">Reference proteome</keyword>
<organism evidence="4">
    <name type="scientific">Micromonas pusilla (strain CCMP1545)</name>
    <name type="common">Picoplanktonic green alga</name>
    <dbReference type="NCBI Taxonomy" id="564608"/>
    <lineage>
        <taxon>Eukaryota</taxon>
        <taxon>Viridiplantae</taxon>
        <taxon>Chlorophyta</taxon>
        <taxon>Mamiellophyceae</taxon>
        <taxon>Mamiellales</taxon>
        <taxon>Mamiellaceae</taxon>
        <taxon>Micromonas</taxon>
    </lineage>
</organism>
<feature type="transmembrane region" description="Helical" evidence="1">
    <location>
        <begin position="169"/>
        <end position="193"/>
    </location>
</feature>
<evidence type="ECO:0000256" key="1">
    <source>
        <dbReference type="SAM" id="Phobius"/>
    </source>
</evidence>
<keyword evidence="1" id="KW-0472">Membrane</keyword>
<name>C1N695_MICPC</name>
<sequence length="357" mass="39672">MARFHRATSLLGLFLLALFVQTPSSADAARTLKGSVGKRDKGAIEINQARRRQDGYSWNAVTNTWSASKSKASSHAAPRIAAHHDYLHRTVHGYVDGFAPKARHWFPHDPIGAVNADPRGLRRSSRLSPRASRFRSRKTRLDASRLLPYLTPLNSTPTSLRMGKHPQEYSPFVAAVLTYTLIFLPFCLAAALYRELRAMLSVQKLLFVANVYNAIYCACLVILNVVTGNEPMSSLQASNEADYIILQFLKVVAFGAFILLQVVHVWILRNTNAENMKVGAISNLLLSLCVGLHYFLRVWLPAMHGMPPRNSSLSYLLYTVIFSAMALTFYVKPEKGERAQAAAATAVVIGDEEDKQI</sequence>
<dbReference type="GeneID" id="9688933"/>
<feature type="transmembrane region" description="Helical" evidence="1">
    <location>
        <begin position="312"/>
        <end position="331"/>
    </location>
</feature>
<keyword evidence="1" id="KW-0812">Transmembrane</keyword>
<evidence type="ECO:0000256" key="2">
    <source>
        <dbReference type="SAM" id="SignalP"/>
    </source>
</evidence>
<dbReference type="AlphaFoldDB" id="C1N695"/>
<evidence type="ECO:0000313" key="3">
    <source>
        <dbReference type="EMBL" id="EEH52435.1"/>
    </source>
</evidence>
<dbReference type="OrthoDB" id="2020776at2759"/>
<dbReference type="KEGG" id="mpp:MICPUCDRAFT_53204"/>
<evidence type="ECO:0000313" key="4">
    <source>
        <dbReference type="Proteomes" id="UP000001876"/>
    </source>
</evidence>